<dbReference type="AlphaFoldDB" id="A0A8J7GKV4"/>
<dbReference type="GO" id="GO:0043190">
    <property type="term" value="C:ATP-binding cassette (ABC) transporter complex"/>
    <property type="evidence" value="ECO:0007669"/>
    <property type="project" value="InterPro"/>
</dbReference>
<protein>
    <recommendedName>
        <fullName evidence="6">Transport permease protein</fullName>
    </recommendedName>
</protein>
<comment type="caution">
    <text evidence="8">The sequence shown here is derived from an EMBL/GenBank/DDBJ whole genome shotgun (WGS) entry which is preliminary data.</text>
</comment>
<dbReference type="Proteomes" id="UP000622552">
    <property type="component" value="Unassembled WGS sequence"/>
</dbReference>
<dbReference type="PANTHER" id="PTHR43229">
    <property type="entry name" value="NODULATION PROTEIN J"/>
    <property type="match status" value="1"/>
</dbReference>
<feature type="transmembrane region" description="Helical" evidence="6">
    <location>
        <begin position="178"/>
        <end position="197"/>
    </location>
</feature>
<organism evidence="8 9">
    <name type="scientific">Longispora fulva</name>
    <dbReference type="NCBI Taxonomy" id="619741"/>
    <lineage>
        <taxon>Bacteria</taxon>
        <taxon>Bacillati</taxon>
        <taxon>Actinomycetota</taxon>
        <taxon>Actinomycetes</taxon>
        <taxon>Micromonosporales</taxon>
        <taxon>Micromonosporaceae</taxon>
        <taxon>Longispora</taxon>
    </lineage>
</organism>
<evidence type="ECO:0000313" key="9">
    <source>
        <dbReference type="Proteomes" id="UP000622552"/>
    </source>
</evidence>
<keyword evidence="6" id="KW-1003">Cell membrane</keyword>
<feature type="transmembrane region" description="Helical" evidence="6">
    <location>
        <begin position="152"/>
        <end position="171"/>
    </location>
</feature>
<keyword evidence="6" id="KW-0813">Transport</keyword>
<proteinExistence type="inferred from homology"/>
<evidence type="ECO:0000256" key="6">
    <source>
        <dbReference type="RuleBase" id="RU361157"/>
    </source>
</evidence>
<gene>
    <name evidence="8" type="ORF">IW245_004921</name>
</gene>
<feature type="domain" description="ABC transmembrane type-2" evidence="7">
    <location>
        <begin position="27"/>
        <end position="257"/>
    </location>
</feature>
<name>A0A8J7GKV4_9ACTN</name>
<comment type="similarity">
    <text evidence="6">Belongs to the ABC-2 integral membrane protein family.</text>
</comment>
<evidence type="ECO:0000256" key="5">
    <source>
        <dbReference type="ARBA" id="ARBA00023251"/>
    </source>
</evidence>
<sequence length="260" mass="27958">MNTLMASARRSGALIERNIAVYRRIPWTILSGFLEPVFYLFSLGIGVGALVKATFEVDGTPMSYALFVAPAMMANAAFVGAVTESVFNFFGKMKFARLYDAVLATPVQPLEIAAGELTFALARGGLYSAAFLALMSTMGLVTSWWALAALPAALLVGMAAGGLGLAVSTFLRGWQDFDYVGGMLGVLFLFSGTFAPLELYPTWAQWLIQATPLYHGVELIRGLTTGHVHPGLLVHVAYLLALGALGLWVASRRMTKLLLR</sequence>
<evidence type="ECO:0000256" key="4">
    <source>
        <dbReference type="ARBA" id="ARBA00023136"/>
    </source>
</evidence>
<dbReference type="PANTHER" id="PTHR43229:SF2">
    <property type="entry name" value="NODULATION PROTEIN J"/>
    <property type="match status" value="1"/>
</dbReference>
<keyword evidence="4 6" id="KW-0472">Membrane</keyword>
<feature type="transmembrane region" description="Helical" evidence="6">
    <location>
        <begin position="27"/>
        <end position="51"/>
    </location>
</feature>
<accession>A0A8J7GKV4</accession>
<keyword evidence="3 6" id="KW-1133">Transmembrane helix</keyword>
<dbReference type="PRINTS" id="PR00164">
    <property type="entry name" value="ABC2TRNSPORT"/>
</dbReference>
<dbReference type="InterPro" id="IPR000412">
    <property type="entry name" value="ABC_2_transport"/>
</dbReference>
<evidence type="ECO:0000256" key="2">
    <source>
        <dbReference type="ARBA" id="ARBA00022692"/>
    </source>
</evidence>
<feature type="transmembrane region" description="Helical" evidence="6">
    <location>
        <begin position="63"/>
        <end position="87"/>
    </location>
</feature>
<keyword evidence="9" id="KW-1185">Reference proteome</keyword>
<dbReference type="PIRSF" id="PIRSF006648">
    <property type="entry name" value="DrrB"/>
    <property type="match status" value="1"/>
</dbReference>
<evidence type="ECO:0000256" key="3">
    <source>
        <dbReference type="ARBA" id="ARBA00022989"/>
    </source>
</evidence>
<feature type="transmembrane region" description="Helical" evidence="6">
    <location>
        <begin position="126"/>
        <end position="146"/>
    </location>
</feature>
<dbReference type="GO" id="GO:0140359">
    <property type="term" value="F:ABC-type transporter activity"/>
    <property type="evidence" value="ECO:0007669"/>
    <property type="project" value="InterPro"/>
</dbReference>
<dbReference type="InterPro" id="IPR051784">
    <property type="entry name" value="Nod_factor_ABC_transporter"/>
</dbReference>
<dbReference type="RefSeq" id="WP_197005454.1">
    <property type="nucleotide sequence ID" value="NZ_BONS01000009.1"/>
</dbReference>
<dbReference type="EMBL" id="JADOUF010000001">
    <property type="protein sequence ID" value="MBG6138727.1"/>
    <property type="molecule type" value="Genomic_DNA"/>
</dbReference>
<feature type="transmembrane region" description="Helical" evidence="6">
    <location>
        <begin position="232"/>
        <end position="250"/>
    </location>
</feature>
<comment type="subcellular location">
    <subcellularLocation>
        <location evidence="6">Cell membrane</location>
        <topology evidence="6">Multi-pass membrane protein</topology>
    </subcellularLocation>
    <subcellularLocation>
        <location evidence="1">Membrane</location>
        <topology evidence="1">Multi-pass membrane protein</topology>
    </subcellularLocation>
</comment>
<dbReference type="PROSITE" id="PS51012">
    <property type="entry name" value="ABC_TM2"/>
    <property type="match status" value="1"/>
</dbReference>
<evidence type="ECO:0000313" key="8">
    <source>
        <dbReference type="EMBL" id="MBG6138727.1"/>
    </source>
</evidence>
<keyword evidence="5" id="KW-0046">Antibiotic resistance</keyword>
<evidence type="ECO:0000259" key="7">
    <source>
        <dbReference type="PROSITE" id="PS51012"/>
    </source>
</evidence>
<reference evidence="8" key="1">
    <citation type="submission" date="2020-11" db="EMBL/GenBank/DDBJ databases">
        <title>Sequencing the genomes of 1000 actinobacteria strains.</title>
        <authorList>
            <person name="Klenk H.-P."/>
        </authorList>
    </citation>
    <scope>NUCLEOTIDE SEQUENCE</scope>
    <source>
        <strain evidence="8">DSM 45356</strain>
    </source>
</reference>
<evidence type="ECO:0000256" key="1">
    <source>
        <dbReference type="ARBA" id="ARBA00004141"/>
    </source>
</evidence>
<dbReference type="GO" id="GO:0046677">
    <property type="term" value="P:response to antibiotic"/>
    <property type="evidence" value="ECO:0007669"/>
    <property type="project" value="UniProtKB-KW"/>
</dbReference>
<dbReference type="InterPro" id="IPR013525">
    <property type="entry name" value="ABC2_TM"/>
</dbReference>
<dbReference type="InterPro" id="IPR047817">
    <property type="entry name" value="ABC2_TM_bact-type"/>
</dbReference>
<keyword evidence="2 6" id="KW-0812">Transmembrane</keyword>
<dbReference type="Pfam" id="PF01061">
    <property type="entry name" value="ABC2_membrane"/>
    <property type="match status" value="1"/>
</dbReference>